<dbReference type="Pfam" id="PF02126">
    <property type="entry name" value="PTE"/>
    <property type="match status" value="1"/>
</dbReference>
<dbReference type="AlphaFoldDB" id="A0A6B3RTE0"/>
<evidence type="ECO:0000256" key="2">
    <source>
        <dbReference type="ARBA" id="ARBA00022801"/>
    </source>
</evidence>
<dbReference type="EMBL" id="JAAIKE010000020">
    <property type="protein sequence ID" value="NEX48791.1"/>
    <property type="molecule type" value="Genomic_DNA"/>
</dbReference>
<evidence type="ECO:0000256" key="4">
    <source>
        <dbReference type="PROSITE-ProRule" id="PRU00679"/>
    </source>
</evidence>
<dbReference type="GO" id="GO:0016787">
    <property type="term" value="F:hydrolase activity"/>
    <property type="evidence" value="ECO:0007669"/>
    <property type="project" value="UniProtKB-KW"/>
</dbReference>
<comment type="cofactor">
    <cofactor evidence="3">
        <name>a divalent metal cation</name>
        <dbReference type="ChEBI" id="CHEBI:60240"/>
    </cofactor>
    <text evidence="3">Binds 2 divalent metal cations per subunit.</text>
</comment>
<dbReference type="Gene3D" id="3.20.20.140">
    <property type="entry name" value="Metal-dependent hydrolases"/>
    <property type="match status" value="1"/>
</dbReference>
<comment type="caution">
    <text evidence="5">The sequence shown here is derived from an EMBL/GenBank/DDBJ whole genome shotgun (WGS) entry which is preliminary data.</text>
</comment>
<feature type="binding site" evidence="3">
    <location>
        <position position="167"/>
    </location>
    <ligand>
        <name>a divalent metal cation</name>
        <dbReference type="ChEBI" id="CHEBI:60240"/>
        <label>2</label>
    </ligand>
</feature>
<evidence type="ECO:0000313" key="5">
    <source>
        <dbReference type="EMBL" id="NEX48791.1"/>
    </source>
</evidence>
<keyword evidence="1 3" id="KW-0479">Metal-binding</keyword>
<proteinExistence type="inferred from homology"/>
<feature type="binding site" evidence="3">
    <location>
        <position position="25"/>
    </location>
    <ligand>
        <name>a divalent metal cation</name>
        <dbReference type="ChEBI" id="CHEBI:60240"/>
        <label>1</label>
    </ligand>
</feature>
<comment type="caution">
    <text evidence="4">Lacks conserved residue(s) required for the propagation of feature annotation.</text>
</comment>
<name>A0A6B3RTE0_9RHOB</name>
<keyword evidence="6" id="KW-1185">Reference proteome</keyword>
<dbReference type="PANTHER" id="PTHR10819">
    <property type="entry name" value="PHOSPHOTRIESTERASE-RELATED"/>
    <property type="match status" value="1"/>
</dbReference>
<keyword evidence="2" id="KW-0378">Hydrolase</keyword>
<sequence length="351" mass="37631">MSRPVMVQTVTGPVPVSELGPTVTHEHVFLDSRDGFSARPDAIDPDMPVTPQTRADVDRYPLSVRDNLLLDDLDMAVQELRTARDAGLCTLVEATSLYTGRQPARLFAAARASEMQIVMGSGLYMERAIPPKMRDWSEAALMQLIEDDLLQGEDTVHGRIRPGVIGEVGVSARPTALERRSLRASARVAHAHGVPLSVHLPAWDQVGHEVLDEVLAATGDIRGVLLGHLNPMAHDLDYMLSLAGRGAWLGLDMMGNALDYGQGRRSPDDATNIANLSTLLSAGLGPHLLLSSDVGQKNMLRSNGGQGYGHVLDRILPALARTGLPAQTGSDLVTLNPCNWFLDAAGARGLG</sequence>
<gene>
    <name evidence="5" type="ORF">G3572_21600</name>
</gene>
<feature type="binding site" evidence="3">
    <location>
        <position position="167"/>
    </location>
    <ligand>
        <name>a divalent metal cation</name>
        <dbReference type="ChEBI" id="CHEBI:60240"/>
        <label>1</label>
    </ligand>
</feature>
<feature type="binding site" evidence="3">
    <location>
        <position position="228"/>
    </location>
    <ligand>
        <name>a divalent metal cation</name>
        <dbReference type="ChEBI" id="CHEBI:60240"/>
        <label>2</label>
    </ligand>
</feature>
<accession>A0A6B3RTE0</accession>
<evidence type="ECO:0000256" key="1">
    <source>
        <dbReference type="ARBA" id="ARBA00022723"/>
    </source>
</evidence>
<dbReference type="PROSITE" id="PS51347">
    <property type="entry name" value="PHOSPHOTRIESTERASE_2"/>
    <property type="match status" value="1"/>
</dbReference>
<organism evidence="5 6">
    <name type="scientific">Pseudotabrizicola algicola</name>
    <dbReference type="NCBI Taxonomy" id="2709381"/>
    <lineage>
        <taxon>Bacteria</taxon>
        <taxon>Pseudomonadati</taxon>
        <taxon>Pseudomonadota</taxon>
        <taxon>Alphaproteobacteria</taxon>
        <taxon>Rhodobacterales</taxon>
        <taxon>Paracoccaceae</taxon>
        <taxon>Pseudotabrizicola</taxon>
    </lineage>
</organism>
<feature type="binding site" evidence="3">
    <location>
        <position position="27"/>
    </location>
    <ligand>
        <name>a divalent metal cation</name>
        <dbReference type="ChEBI" id="CHEBI:60240"/>
        <label>1</label>
    </ligand>
</feature>
<dbReference type="PANTHER" id="PTHR10819:SF3">
    <property type="entry name" value="PHOSPHOTRIESTERASE-RELATED PROTEIN"/>
    <property type="match status" value="1"/>
</dbReference>
<feature type="binding site" evidence="3">
    <location>
        <position position="199"/>
    </location>
    <ligand>
        <name>a divalent metal cation</name>
        <dbReference type="ChEBI" id="CHEBI:60240"/>
        <label>2</label>
    </ligand>
</feature>
<comment type="similarity">
    <text evidence="4">Belongs to the metallo-dependent hydrolases superfamily. Phosphotriesterase family.</text>
</comment>
<feature type="binding site" evidence="3">
    <location>
        <position position="293"/>
    </location>
    <ligand>
        <name>a divalent metal cation</name>
        <dbReference type="ChEBI" id="CHEBI:60240"/>
        <label>1</label>
    </ligand>
</feature>
<evidence type="ECO:0000313" key="6">
    <source>
        <dbReference type="Proteomes" id="UP000481421"/>
    </source>
</evidence>
<evidence type="ECO:0000256" key="3">
    <source>
        <dbReference type="PIRSR" id="PIRSR601559-52"/>
    </source>
</evidence>
<dbReference type="Proteomes" id="UP000481421">
    <property type="component" value="Unassembled WGS sequence"/>
</dbReference>
<dbReference type="SUPFAM" id="SSF51556">
    <property type="entry name" value="Metallo-dependent hydrolases"/>
    <property type="match status" value="1"/>
</dbReference>
<dbReference type="RefSeq" id="WP_164615750.1">
    <property type="nucleotide sequence ID" value="NZ_JAAIKE010000020.1"/>
</dbReference>
<dbReference type="InterPro" id="IPR032466">
    <property type="entry name" value="Metal_Hydrolase"/>
</dbReference>
<dbReference type="GO" id="GO:0008270">
    <property type="term" value="F:zinc ion binding"/>
    <property type="evidence" value="ECO:0007669"/>
    <property type="project" value="InterPro"/>
</dbReference>
<reference evidence="5 6" key="1">
    <citation type="submission" date="2020-02" db="EMBL/GenBank/DDBJ databases">
        <title>Rhodobacter algicola sp. nov., isolated from microalga culture.</title>
        <authorList>
            <person name="Park C.-Y."/>
        </authorList>
    </citation>
    <scope>NUCLEOTIDE SEQUENCE [LARGE SCALE GENOMIC DNA]</scope>
    <source>
        <strain evidence="5 6">ETT8</strain>
    </source>
</reference>
<protein>
    <submittedName>
        <fullName evidence="5">Phosphotriesterase-related protein</fullName>
    </submittedName>
</protein>
<dbReference type="InterPro" id="IPR001559">
    <property type="entry name" value="Phosphotriesterase"/>
</dbReference>